<proteinExistence type="predicted"/>
<name>A0AAW1K8W0_SAPOF</name>
<evidence type="ECO:0000256" key="1">
    <source>
        <dbReference type="SAM" id="Coils"/>
    </source>
</evidence>
<protein>
    <submittedName>
        <fullName evidence="2">Uncharacterized protein</fullName>
    </submittedName>
</protein>
<keyword evidence="1" id="KW-0175">Coiled coil</keyword>
<dbReference type="PANTHER" id="PTHR38378:SF3">
    <property type="entry name" value="MYOSIN HEAVY CHAIN-LIKE PROTEIN"/>
    <property type="match status" value="1"/>
</dbReference>
<dbReference type="PANTHER" id="PTHR38378">
    <property type="entry name" value="MYOSIN HEAVY CHAIN-LIKE PROTEIN"/>
    <property type="match status" value="1"/>
</dbReference>
<dbReference type="Proteomes" id="UP001443914">
    <property type="component" value="Unassembled WGS sequence"/>
</dbReference>
<organism evidence="2 3">
    <name type="scientific">Saponaria officinalis</name>
    <name type="common">Common soapwort</name>
    <name type="synonym">Lychnis saponaria</name>
    <dbReference type="NCBI Taxonomy" id="3572"/>
    <lineage>
        <taxon>Eukaryota</taxon>
        <taxon>Viridiplantae</taxon>
        <taxon>Streptophyta</taxon>
        <taxon>Embryophyta</taxon>
        <taxon>Tracheophyta</taxon>
        <taxon>Spermatophyta</taxon>
        <taxon>Magnoliopsida</taxon>
        <taxon>eudicotyledons</taxon>
        <taxon>Gunneridae</taxon>
        <taxon>Pentapetalae</taxon>
        <taxon>Caryophyllales</taxon>
        <taxon>Caryophyllaceae</taxon>
        <taxon>Caryophylleae</taxon>
        <taxon>Saponaria</taxon>
    </lineage>
</organism>
<gene>
    <name evidence="2" type="ORF">RND81_06G088100</name>
</gene>
<dbReference type="AlphaFoldDB" id="A0AAW1K8W0"/>
<reference evidence="2" key="1">
    <citation type="submission" date="2024-03" db="EMBL/GenBank/DDBJ databases">
        <title>WGS assembly of Saponaria officinalis var. Norfolk2.</title>
        <authorList>
            <person name="Jenkins J."/>
            <person name="Shu S."/>
            <person name="Grimwood J."/>
            <person name="Barry K."/>
            <person name="Goodstein D."/>
            <person name="Schmutz J."/>
            <person name="Leebens-Mack J."/>
            <person name="Osbourn A."/>
        </authorList>
    </citation>
    <scope>NUCLEOTIDE SEQUENCE [LARGE SCALE GENOMIC DNA]</scope>
    <source>
        <strain evidence="2">JIC</strain>
    </source>
</reference>
<dbReference type="EMBL" id="JBDFQZ010000006">
    <property type="protein sequence ID" value="KAK9714357.1"/>
    <property type="molecule type" value="Genomic_DNA"/>
</dbReference>
<evidence type="ECO:0000313" key="2">
    <source>
        <dbReference type="EMBL" id="KAK9714357.1"/>
    </source>
</evidence>
<sequence>MSGARVCSSPDLLPLSTRNHDDLSLEGIATNVKLLLKLVQDHQDASHKGIIDERKSQRFAGMMTILDDVKTRLQKSQTSGKKSKAELRRCNTDLKINMPPRDDTKKGVELILDEKERLRRDLNTSFAAQKRLGAMCASLGREKEIISRELTRKVQELNEMEQLVSDLRAQNERLSDKIRAFVAEEKDNKRVINGTKQHFSSTCLNERNKELSDQLLTSLEGYKLMKRRLKETQKEKEDIQSIMEELEDEIEVGIQQIDTLKHHFSSGNLGENEGKIEENILALDLVFYKLKQTISTHI</sequence>
<feature type="coiled-coil region" evidence="1">
    <location>
        <begin position="222"/>
        <end position="263"/>
    </location>
</feature>
<evidence type="ECO:0000313" key="3">
    <source>
        <dbReference type="Proteomes" id="UP001443914"/>
    </source>
</evidence>
<keyword evidence="3" id="KW-1185">Reference proteome</keyword>
<feature type="coiled-coil region" evidence="1">
    <location>
        <begin position="143"/>
        <end position="184"/>
    </location>
</feature>
<comment type="caution">
    <text evidence="2">The sequence shown here is derived from an EMBL/GenBank/DDBJ whole genome shotgun (WGS) entry which is preliminary data.</text>
</comment>
<accession>A0AAW1K8W0</accession>